<dbReference type="Proteomes" id="UP001516061">
    <property type="component" value="Unassembled WGS sequence"/>
</dbReference>
<sequence length="61" mass="6692">MVVDDFVQAQLEVDPAMYLAFAQVDSDHRTALSGQTGEQLLERVDPRTLAEEAGSGTCPRR</sequence>
<comment type="caution">
    <text evidence="2">The sequence shown here is derived from an EMBL/GenBank/DDBJ whole genome shotgun (WGS) entry which is preliminary data.</text>
</comment>
<dbReference type="EMBL" id="JABSNM010000022">
    <property type="protein sequence ID" value="NRT58017.1"/>
    <property type="molecule type" value="Genomic_DNA"/>
</dbReference>
<feature type="region of interest" description="Disordered" evidence="1">
    <location>
        <begin position="32"/>
        <end position="61"/>
    </location>
</feature>
<reference evidence="2 3" key="1">
    <citation type="submission" date="2020-05" db="EMBL/GenBank/DDBJ databases">
        <title>Genomic Encyclopedia of Type Strains, Phase IV (KMG-V): Genome sequencing to study the core and pangenomes of soil and plant-associated prokaryotes.</title>
        <authorList>
            <person name="Whitman W."/>
        </authorList>
    </citation>
    <scope>NUCLEOTIDE SEQUENCE [LARGE SCALE GENOMIC DNA]</scope>
    <source>
        <strain evidence="2 3">C29</strain>
    </source>
</reference>
<name>A0ABX2G985_9BURK</name>
<feature type="compositionally biased region" description="Basic and acidic residues" evidence="1">
    <location>
        <begin position="40"/>
        <end position="50"/>
    </location>
</feature>
<gene>
    <name evidence="2" type="ORF">HNQ01_003783</name>
</gene>
<evidence type="ECO:0000313" key="3">
    <source>
        <dbReference type="Proteomes" id="UP001516061"/>
    </source>
</evidence>
<dbReference type="RefSeq" id="WP_173807047.1">
    <property type="nucleotide sequence ID" value="NZ_JABSNM010000022.1"/>
</dbReference>
<keyword evidence="3" id="KW-1185">Reference proteome</keyword>
<evidence type="ECO:0000313" key="2">
    <source>
        <dbReference type="EMBL" id="NRT58017.1"/>
    </source>
</evidence>
<accession>A0ABX2G985</accession>
<evidence type="ECO:0000256" key="1">
    <source>
        <dbReference type="SAM" id="MobiDB-lite"/>
    </source>
</evidence>
<proteinExistence type="predicted"/>
<protein>
    <submittedName>
        <fullName evidence="2">Uncharacterized protein</fullName>
    </submittedName>
</protein>
<organism evidence="2 3">
    <name type="scientific">Sphaerotilus uruguayifluvii</name>
    <dbReference type="NCBI Taxonomy" id="2735897"/>
    <lineage>
        <taxon>Bacteria</taxon>
        <taxon>Pseudomonadati</taxon>
        <taxon>Pseudomonadota</taxon>
        <taxon>Betaproteobacteria</taxon>
        <taxon>Burkholderiales</taxon>
        <taxon>Sphaerotilaceae</taxon>
        <taxon>Sphaerotilus</taxon>
    </lineage>
</organism>